<evidence type="ECO:0000313" key="3">
    <source>
        <dbReference type="EMBL" id="PRY96328.1"/>
    </source>
</evidence>
<feature type="signal peptide" evidence="1">
    <location>
        <begin position="1"/>
        <end position="21"/>
    </location>
</feature>
<evidence type="ECO:0000259" key="2">
    <source>
        <dbReference type="Pfam" id="PF18602"/>
    </source>
</evidence>
<comment type="caution">
    <text evidence="3">The sequence shown here is derived from an EMBL/GenBank/DDBJ whole genome shotgun (WGS) entry which is preliminary data.</text>
</comment>
<dbReference type="InterPro" id="IPR041238">
    <property type="entry name" value="Rap1a"/>
</dbReference>
<accession>A0A2T0XBL8</accession>
<proteinExistence type="predicted"/>
<feature type="domain" description="Rap1a immunity protein" evidence="2">
    <location>
        <begin position="29"/>
        <end position="117"/>
    </location>
</feature>
<reference evidence="3 4" key="1">
    <citation type="submission" date="2018-03" db="EMBL/GenBank/DDBJ databases">
        <title>Genomic Encyclopedia of Type Strains, Phase III (KMG-III): the genomes of soil and plant-associated and newly described type strains.</title>
        <authorList>
            <person name="Whitman W."/>
        </authorList>
    </citation>
    <scope>NUCLEOTIDE SEQUENCE [LARGE SCALE GENOMIC DNA]</scope>
    <source>
        <strain evidence="3 4">MWH-P2sevCIIIb</strain>
    </source>
</reference>
<dbReference type="RefSeq" id="WP_106228763.1">
    <property type="nucleotide sequence ID" value="NZ_PVTV01000018.1"/>
</dbReference>
<sequence length="133" mass="14758">MKKLTAVLTLLLMSAATSATAATNQAISTEELVRVCEERPGSEQHTYCDAYGQGVYDTYLVTRHPKQAPSFICVVQPAPSRSEVMDRFIEWVKLNPVHHKAPAADSLLRFLSIRFPCETPAMAPDTPANKVRR</sequence>
<feature type="chain" id="PRO_5015628233" description="Rap1a immunity protein domain-containing protein" evidence="1">
    <location>
        <begin position="22"/>
        <end position="133"/>
    </location>
</feature>
<keyword evidence="1" id="KW-0732">Signal</keyword>
<dbReference type="EMBL" id="PVTV01000018">
    <property type="protein sequence ID" value="PRY96328.1"/>
    <property type="molecule type" value="Genomic_DNA"/>
</dbReference>
<dbReference type="Proteomes" id="UP000238308">
    <property type="component" value="Unassembled WGS sequence"/>
</dbReference>
<evidence type="ECO:0000256" key="1">
    <source>
        <dbReference type="SAM" id="SignalP"/>
    </source>
</evidence>
<dbReference type="Gene3D" id="1.10.890.40">
    <property type="match status" value="1"/>
</dbReference>
<organism evidence="3 4">
    <name type="scientific">Jezberella montanilacus</name>
    <dbReference type="NCBI Taxonomy" id="323426"/>
    <lineage>
        <taxon>Bacteria</taxon>
        <taxon>Pseudomonadati</taxon>
        <taxon>Pseudomonadota</taxon>
        <taxon>Betaproteobacteria</taxon>
        <taxon>Burkholderiales</taxon>
        <taxon>Alcaligenaceae</taxon>
        <taxon>Jezberella</taxon>
    </lineage>
</organism>
<dbReference type="Pfam" id="PF18602">
    <property type="entry name" value="Rap1a"/>
    <property type="match status" value="1"/>
</dbReference>
<gene>
    <name evidence="3" type="ORF">BCM14_2950</name>
</gene>
<dbReference type="OrthoDB" id="9132029at2"/>
<dbReference type="AlphaFoldDB" id="A0A2T0XBL8"/>
<name>A0A2T0XBL8_9BURK</name>
<keyword evidence="4" id="KW-1185">Reference proteome</keyword>
<protein>
    <recommendedName>
        <fullName evidence="2">Rap1a immunity protein domain-containing protein</fullName>
    </recommendedName>
</protein>
<evidence type="ECO:0000313" key="4">
    <source>
        <dbReference type="Proteomes" id="UP000238308"/>
    </source>
</evidence>